<dbReference type="GO" id="GO:0016020">
    <property type="term" value="C:membrane"/>
    <property type="evidence" value="ECO:0007669"/>
    <property type="project" value="UniProtKB-SubCell"/>
</dbReference>
<evidence type="ECO:0000313" key="5">
    <source>
        <dbReference type="Proteomes" id="UP000698800"/>
    </source>
</evidence>
<dbReference type="CDD" id="cd17324">
    <property type="entry name" value="MFS_NepI_like"/>
    <property type="match status" value="1"/>
</dbReference>
<feature type="transmembrane region" description="Helical" evidence="2">
    <location>
        <begin position="163"/>
        <end position="189"/>
    </location>
</feature>
<feature type="transmembrane region" description="Helical" evidence="2">
    <location>
        <begin position="195"/>
        <end position="216"/>
    </location>
</feature>
<keyword evidence="2" id="KW-0472">Membrane</keyword>
<feature type="transmembrane region" description="Helical" evidence="2">
    <location>
        <begin position="228"/>
        <end position="247"/>
    </location>
</feature>
<organism evidence="4 5">
    <name type="scientific">Glutinoglossum americanum</name>
    <dbReference type="NCBI Taxonomy" id="1670608"/>
    <lineage>
        <taxon>Eukaryota</taxon>
        <taxon>Fungi</taxon>
        <taxon>Dikarya</taxon>
        <taxon>Ascomycota</taxon>
        <taxon>Pezizomycotina</taxon>
        <taxon>Geoglossomycetes</taxon>
        <taxon>Geoglossales</taxon>
        <taxon>Geoglossaceae</taxon>
        <taxon>Glutinoglossum</taxon>
    </lineage>
</organism>
<feature type="transmembrane region" description="Helical" evidence="2">
    <location>
        <begin position="133"/>
        <end position="151"/>
    </location>
</feature>
<dbReference type="OrthoDB" id="2105912at2759"/>
<dbReference type="InterPro" id="IPR011701">
    <property type="entry name" value="MFS"/>
</dbReference>
<dbReference type="PROSITE" id="PS50850">
    <property type="entry name" value="MFS"/>
    <property type="match status" value="1"/>
</dbReference>
<reference evidence="4" key="1">
    <citation type="submission" date="2021-03" db="EMBL/GenBank/DDBJ databases">
        <title>Comparative genomics and phylogenomic investigation of the class Geoglossomycetes provide insights into ecological specialization and systematics.</title>
        <authorList>
            <person name="Melie T."/>
            <person name="Pirro S."/>
            <person name="Miller A.N."/>
            <person name="Quandt A."/>
        </authorList>
    </citation>
    <scope>NUCLEOTIDE SEQUENCE</scope>
    <source>
        <strain evidence="4">GBOQ0MN5Z8</strain>
    </source>
</reference>
<accession>A0A9P8I6C2</accession>
<dbReference type="AlphaFoldDB" id="A0A9P8I6C2"/>
<feature type="domain" description="Major facilitator superfamily (MFS) profile" evidence="3">
    <location>
        <begin position="1"/>
        <end position="314"/>
    </location>
</feature>
<keyword evidence="2" id="KW-0812">Transmembrane</keyword>
<feature type="transmembrane region" description="Helical" evidence="2">
    <location>
        <begin position="51"/>
        <end position="70"/>
    </location>
</feature>
<evidence type="ECO:0000256" key="2">
    <source>
        <dbReference type="SAM" id="Phobius"/>
    </source>
</evidence>
<name>A0A9P8I6C2_9PEZI</name>
<dbReference type="EMBL" id="JAGHQL010000079">
    <property type="protein sequence ID" value="KAH0541407.1"/>
    <property type="molecule type" value="Genomic_DNA"/>
</dbReference>
<keyword evidence="5" id="KW-1185">Reference proteome</keyword>
<evidence type="ECO:0000256" key="1">
    <source>
        <dbReference type="ARBA" id="ARBA00004141"/>
    </source>
</evidence>
<dbReference type="SUPFAM" id="SSF103473">
    <property type="entry name" value="MFS general substrate transporter"/>
    <property type="match status" value="1"/>
</dbReference>
<comment type="subcellular location">
    <subcellularLocation>
        <location evidence="1">Membrane</location>
        <topology evidence="1">Multi-pass membrane protein</topology>
    </subcellularLocation>
</comment>
<dbReference type="Proteomes" id="UP000698800">
    <property type="component" value="Unassembled WGS sequence"/>
</dbReference>
<dbReference type="InterPro" id="IPR036259">
    <property type="entry name" value="MFS_trans_sf"/>
</dbReference>
<feature type="transmembrane region" description="Helical" evidence="2">
    <location>
        <begin position="253"/>
        <end position="274"/>
    </location>
</feature>
<feature type="transmembrane region" description="Helical" evidence="2">
    <location>
        <begin position="20"/>
        <end position="39"/>
    </location>
</feature>
<proteinExistence type="predicted"/>
<comment type="caution">
    <text evidence="4">The sequence shown here is derived from an EMBL/GenBank/DDBJ whole genome shotgun (WGS) entry which is preliminary data.</text>
</comment>
<evidence type="ECO:0000313" key="4">
    <source>
        <dbReference type="EMBL" id="KAH0541407.1"/>
    </source>
</evidence>
<dbReference type="PANTHER" id="PTHR42910:SF1">
    <property type="entry name" value="MAJOR FACILITATOR SUPERFAMILY (MFS) PROFILE DOMAIN-CONTAINING PROTEIN"/>
    <property type="match status" value="1"/>
</dbReference>
<dbReference type="PANTHER" id="PTHR42910">
    <property type="entry name" value="TRANSPORTER SCO4007-RELATED"/>
    <property type="match status" value="1"/>
</dbReference>
<keyword evidence="2" id="KW-1133">Transmembrane helix</keyword>
<dbReference type="Gene3D" id="1.20.1250.20">
    <property type="entry name" value="MFS general substrate transporter like domains"/>
    <property type="match status" value="1"/>
</dbReference>
<feature type="transmembrane region" description="Helical" evidence="2">
    <location>
        <begin position="100"/>
        <end position="127"/>
    </location>
</feature>
<dbReference type="GO" id="GO:0022857">
    <property type="term" value="F:transmembrane transporter activity"/>
    <property type="evidence" value="ECO:0007669"/>
    <property type="project" value="InterPro"/>
</dbReference>
<dbReference type="InterPro" id="IPR020846">
    <property type="entry name" value="MFS_dom"/>
</dbReference>
<sequence>MYPLTMLEFTSLAPPARRAACLSIVTSGLILGLLIARVLSGAVAEFVSWRAIYWIAFGLQYLILILLWLFMPDCPSTNPDGFKYHHMLWSIPGLVSRNPLLAQVCLIGFCSMTIFTSFWTTLTFLLAAPPYNYNSFITGLFAFIGIASMLTSPFYGRYVIDRFVPLFSVIAGELICLTGVAIGTYIGTFTVAGPIIQALLIDLGIVSTQVASRSAIYSIEPKARNRVNAAYMISAFCGQMVGTFGGAKLYARGGWIASGSASIGFLGLGLLFCFARGPWEKGWVGWRGGWSIRRRDLDLMETQVEELGEDLEKA</sequence>
<dbReference type="Pfam" id="PF07690">
    <property type="entry name" value="MFS_1"/>
    <property type="match status" value="1"/>
</dbReference>
<evidence type="ECO:0000259" key="3">
    <source>
        <dbReference type="PROSITE" id="PS50850"/>
    </source>
</evidence>
<protein>
    <recommendedName>
        <fullName evidence="3">Major facilitator superfamily (MFS) profile domain-containing protein</fullName>
    </recommendedName>
</protein>
<gene>
    <name evidence="4" type="ORF">FGG08_004097</name>
</gene>